<dbReference type="Pfam" id="PF04488">
    <property type="entry name" value="Gly_transf_sug"/>
    <property type="match status" value="1"/>
</dbReference>
<sequence length="251" mass="27905">MYLHLVHPHPVQLLSSPFVHSILRHKPGSWKLWVWNDASLRALVTRHHGARAAAQFDACPGIIKADWGRYLVLYDHGGVYLDTDVFAVAPLDGLFDGGDEGAVWYAQSPALAPTMSNTATNYALASPAGKNVWLRASYEIQRRADSWLAKWAPFRSGAFVLTKVMRDCAEARPIPPRRLGNLLCYNDDRHGTVATHVGGNARGGRGWNPSFVVRCFAAECFVRQWIGLPTHTWQTPVALVLCICVCLMVWC</sequence>
<accession>A0A6C0KDB3</accession>
<evidence type="ECO:0008006" key="3">
    <source>
        <dbReference type="Google" id="ProtNLM"/>
    </source>
</evidence>
<dbReference type="GO" id="GO:0016020">
    <property type="term" value="C:membrane"/>
    <property type="evidence" value="ECO:0007669"/>
    <property type="project" value="GOC"/>
</dbReference>
<keyword evidence="1" id="KW-0808">Transferase</keyword>
<dbReference type="GO" id="GO:0051999">
    <property type="term" value="P:mannosyl-inositol phosphorylceramide biosynthetic process"/>
    <property type="evidence" value="ECO:0007669"/>
    <property type="project" value="TreeGrafter"/>
</dbReference>
<evidence type="ECO:0000256" key="1">
    <source>
        <dbReference type="ARBA" id="ARBA00022679"/>
    </source>
</evidence>
<dbReference type="GO" id="GO:0000030">
    <property type="term" value="F:mannosyltransferase activity"/>
    <property type="evidence" value="ECO:0007669"/>
    <property type="project" value="TreeGrafter"/>
</dbReference>
<dbReference type="InterPro" id="IPR029044">
    <property type="entry name" value="Nucleotide-diphossugar_trans"/>
</dbReference>
<dbReference type="Gene3D" id="3.90.550.20">
    <property type="match status" value="1"/>
</dbReference>
<reference evidence="2" key="1">
    <citation type="journal article" date="2020" name="Nature">
        <title>Giant virus diversity and host interactions through global metagenomics.</title>
        <authorList>
            <person name="Schulz F."/>
            <person name="Roux S."/>
            <person name="Paez-Espino D."/>
            <person name="Jungbluth S."/>
            <person name="Walsh D.A."/>
            <person name="Denef V.J."/>
            <person name="McMahon K.D."/>
            <person name="Konstantinidis K.T."/>
            <person name="Eloe-Fadrosh E.A."/>
            <person name="Kyrpides N.C."/>
            <person name="Woyke T."/>
        </authorList>
    </citation>
    <scope>NUCLEOTIDE SEQUENCE</scope>
    <source>
        <strain evidence="2">GVMAG-S-1103017-68</strain>
    </source>
</reference>
<dbReference type="InterPro" id="IPR007577">
    <property type="entry name" value="GlycoTrfase_DXD_sugar-bd_CS"/>
</dbReference>
<dbReference type="AlphaFoldDB" id="A0A6C0KDB3"/>
<proteinExistence type="predicted"/>
<name>A0A6C0KDB3_9ZZZZ</name>
<dbReference type="PANTHER" id="PTHR32385:SF15">
    <property type="entry name" value="INOSITOL PHOSPHOCERAMIDE MANNOSYLTRANSFERASE 1"/>
    <property type="match status" value="1"/>
</dbReference>
<organism evidence="2">
    <name type="scientific">viral metagenome</name>
    <dbReference type="NCBI Taxonomy" id="1070528"/>
    <lineage>
        <taxon>unclassified sequences</taxon>
        <taxon>metagenomes</taxon>
        <taxon>organismal metagenomes</taxon>
    </lineage>
</organism>
<evidence type="ECO:0000313" key="2">
    <source>
        <dbReference type="EMBL" id="QHU15383.1"/>
    </source>
</evidence>
<dbReference type="PANTHER" id="PTHR32385">
    <property type="entry name" value="MANNOSYL PHOSPHORYLINOSITOL CERAMIDE SYNTHASE"/>
    <property type="match status" value="1"/>
</dbReference>
<dbReference type="EMBL" id="MN740856">
    <property type="protein sequence ID" value="QHU15383.1"/>
    <property type="molecule type" value="Genomic_DNA"/>
</dbReference>
<protein>
    <recommendedName>
        <fullName evidence="3">Glycosyltransferase</fullName>
    </recommendedName>
</protein>
<dbReference type="SUPFAM" id="SSF53448">
    <property type="entry name" value="Nucleotide-diphospho-sugar transferases"/>
    <property type="match status" value="1"/>
</dbReference>
<dbReference type="InterPro" id="IPR051706">
    <property type="entry name" value="Glycosyltransferase_domain"/>
</dbReference>